<dbReference type="STRING" id="1041930.Mtc_0425"/>
<dbReference type="GO" id="GO:0003677">
    <property type="term" value="F:DNA binding"/>
    <property type="evidence" value="ECO:0007669"/>
    <property type="project" value="UniProtKB-UniRule"/>
</dbReference>
<dbReference type="InterPro" id="IPR020568">
    <property type="entry name" value="Ribosomal_Su5_D2-typ_SF"/>
</dbReference>
<dbReference type="GO" id="GO:0006265">
    <property type="term" value="P:DNA topological change"/>
    <property type="evidence" value="ECO:0007669"/>
    <property type="project" value="UniProtKB-UniRule"/>
</dbReference>
<dbReference type="InterPro" id="IPR015320">
    <property type="entry name" value="TopoVI_B_transducer"/>
</dbReference>
<dbReference type="GO" id="GO:0006260">
    <property type="term" value="P:DNA replication"/>
    <property type="evidence" value="ECO:0007669"/>
    <property type="project" value="UniProtKB-UniRule"/>
</dbReference>
<keyword evidence="9" id="KW-1185">Reference proteome</keyword>
<dbReference type="SUPFAM" id="SSF54211">
    <property type="entry name" value="Ribosomal protein S5 domain 2-like"/>
    <property type="match status" value="1"/>
</dbReference>
<dbReference type="Gene3D" id="1.10.8.50">
    <property type="match status" value="1"/>
</dbReference>
<dbReference type="Pfam" id="PF02518">
    <property type="entry name" value="HATPase_c"/>
    <property type="match status" value="1"/>
</dbReference>
<dbReference type="InterPro" id="IPR014721">
    <property type="entry name" value="Ribsml_uS5_D2-typ_fold_subgr"/>
</dbReference>
<comment type="similarity">
    <text evidence="6">Belongs to the TOP6B family.</text>
</comment>
<feature type="domain" description="Histidine kinase/HSP90-like ATPase" evidence="7">
    <location>
        <begin position="36"/>
        <end position="194"/>
    </location>
</feature>
<comment type="subunit">
    <text evidence="6">Homodimer. Heterotetramer of two Top6A and two Top6B chains.</text>
</comment>
<dbReference type="HAMAP" id="MF_00322">
    <property type="entry name" value="Top6B"/>
    <property type="match status" value="1"/>
</dbReference>
<dbReference type="GO" id="GO:0005524">
    <property type="term" value="F:ATP binding"/>
    <property type="evidence" value="ECO:0007669"/>
    <property type="project" value="UniProtKB-UniRule"/>
</dbReference>
<evidence type="ECO:0000313" key="8">
    <source>
        <dbReference type="EMBL" id="AFC99192.1"/>
    </source>
</evidence>
<dbReference type="AlphaFoldDB" id="H8I453"/>
<dbReference type="Proteomes" id="UP000005233">
    <property type="component" value="Chromosome"/>
</dbReference>
<gene>
    <name evidence="8" type="primary">top6B-1</name>
    <name evidence="6" type="synonym">top6B</name>
    <name evidence="8" type="ordered locus">Mtc_0425</name>
</gene>
<dbReference type="InterPro" id="IPR010979">
    <property type="entry name" value="Ribosomal_uS13-like_H2TH"/>
</dbReference>
<evidence type="ECO:0000256" key="1">
    <source>
        <dbReference type="ARBA" id="ARBA00022741"/>
    </source>
</evidence>
<dbReference type="SUPFAM" id="SSF55874">
    <property type="entry name" value="ATPase domain of HSP90 chaperone/DNA topoisomerase II/histidine kinase"/>
    <property type="match status" value="1"/>
</dbReference>
<dbReference type="GO" id="GO:0003918">
    <property type="term" value="F:DNA topoisomerase type II (double strand cut, ATP-hydrolyzing) activity"/>
    <property type="evidence" value="ECO:0007669"/>
    <property type="project" value="UniProtKB-UniRule"/>
</dbReference>
<feature type="binding site" evidence="6">
    <location>
        <begin position="104"/>
        <end position="105"/>
    </location>
    <ligand>
        <name>ATP</name>
        <dbReference type="ChEBI" id="CHEBI:30616"/>
    </ligand>
</feature>
<evidence type="ECO:0000256" key="3">
    <source>
        <dbReference type="ARBA" id="ARBA00023029"/>
    </source>
</evidence>
<dbReference type="Gene3D" id="3.30.565.10">
    <property type="entry name" value="Histidine kinase-like ATPase, C-terminal domain"/>
    <property type="match status" value="1"/>
</dbReference>
<feature type="binding site" evidence="6">
    <location>
        <position position="47"/>
    </location>
    <ligand>
        <name>ATP</name>
        <dbReference type="ChEBI" id="CHEBI:30616"/>
    </ligand>
</feature>
<comment type="catalytic activity">
    <reaction evidence="6">
        <text>ATP-dependent breakage, passage and rejoining of double-stranded DNA.</text>
        <dbReference type="EC" id="5.6.2.2"/>
    </reaction>
</comment>
<dbReference type="Pfam" id="PF09239">
    <property type="entry name" value="Topo-VIb_trans"/>
    <property type="match status" value="1"/>
</dbReference>
<protein>
    <recommendedName>
        <fullName evidence="6">Type 2 DNA topoisomerase 6 subunit B</fullName>
        <ecNumber evidence="6">5.6.2.2</ecNumber>
    </recommendedName>
    <alternativeName>
        <fullName evidence="6">Type II DNA topoisomerase VI subunit B</fullName>
        <shortName evidence="6">TopoVI-B</shortName>
    </alternativeName>
</protein>
<dbReference type="EMBL" id="CP003243">
    <property type="protein sequence ID" value="AFC99192.1"/>
    <property type="molecule type" value="Genomic_DNA"/>
</dbReference>
<dbReference type="NCBIfam" id="TIGR01052">
    <property type="entry name" value="top6b"/>
    <property type="match status" value="1"/>
</dbReference>
<evidence type="ECO:0000259" key="7">
    <source>
        <dbReference type="SMART" id="SM00387"/>
    </source>
</evidence>
<evidence type="ECO:0000313" key="9">
    <source>
        <dbReference type="Proteomes" id="UP000005233"/>
    </source>
</evidence>
<accession>H8I453</accession>
<dbReference type="KEGG" id="mez:Mtc_0425"/>
<evidence type="ECO:0000256" key="4">
    <source>
        <dbReference type="ARBA" id="ARBA00023125"/>
    </source>
</evidence>
<dbReference type="EC" id="5.6.2.2" evidence="6"/>
<keyword evidence="3 6" id="KW-0799">Topoisomerase</keyword>
<sequence>MRKTARELASEMKEISFSEFIAANPHLVGFESSLKMIPMSIHELVTNSLDACEAAGILPEIWVDLKAIDEKGRLKRYRLTVRDNGPGIPPKNVPPVFGKLLYGSKFGARKQSRGQQGIGVSAVVLISQIKTGEHTIVKSSTDGRTAHVYELTMDVNRNAARIHRTYKEKAGGWRGVEARVVLEAQFTARIREYLELTAAINPHLALHYDGVDEKDRLEVERRTDALPPKPVETKPHPLGIDYDLLSKMAARTGHKRLYDFLKGEFDRMRPETARKVIQSCHFDVDKHPSSLSRQEVLELVEAMRNVEVPPPSPECLSPVGEEVLVKGVIGRLRPEFIEAVTRKPCAMRGQPFLVEAIIAYGCEADIGGSPDPVTGVSIHRFVNRVPLLFSESSDVIIKAARDAGLGRYEVTPESRSHLFVHIAGVNIPYTSESKEAIKPVDEYYDEVKLAIQECGRKVSKRIRQARKAEESFMKGRKRALIHSLLLREINRFAGKKVADEAYAEAFGFEGLLEEVVAKFGLDVLRLRRSSKSVEEVEDAATAA</sequence>
<proteinExistence type="inferred from homology"/>
<evidence type="ECO:0000256" key="6">
    <source>
        <dbReference type="HAMAP-Rule" id="MF_00322"/>
    </source>
</evidence>
<dbReference type="SUPFAM" id="SSF46946">
    <property type="entry name" value="S13-like H2TH domain"/>
    <property type="match status" value="1"/>
</dbReference>
<evidence type="ECO:0000256" key="2">
    <source>
        <dbReference type="ARBA" id="ARBA00022840"/>
    </source>
</evidence>
<dbReference type="InterPro" id="IPR036890">
    <property type="entry name" value="HATPase_C_sf"/>
</dbReference>
<dbReference type="Gene3D" id="3.30.230.10">
    <property type="match status" value="1"/>
</dbReference>
<keyword evidence="5 6" id="KW-0413">Isomerase</keyword>
<keyword evidence="4 6" id="KW-0238">DNA-binding</keyword>
<dbReference type="NCBIfam" id="NF003218">
    <property type="entry name" value="PRK04184.1"/>
    <property type="match status" value="1"/>
</dbReference>
<dbReference type="InterPro" id="IPR003594">
    <property type="entry name" value="HATPase_dom"/>
</dbReference>
<dbReference type="SMART" id="SM00387">
    <property type="entry name" value="HATPase_c"/>
    <property type="match status" value="1"/>
</dbReference>
<name>H8I453_METCZ</name>
<dbReference type="InterPro" id="IPR005734">
    <property type="entry name" value="TopoVI_B"/>
</dbReference>
<keyword evidence="1 6" id="KW-0547">Nucleotide-binding</keyword>
<keyword evidence="2 6" id="KW-0067">ATP-binding</keyword>
<dbReference type="HOGENOM" id="CLU_006403_0_0_2"/>
<feature type="binding site" evidence="6">
    <location>
        <position position="83"/>
    </location>
    <ligand>
        <name>ATP</name>
        <dbReference type="ChEBI" id="CHEBI:30616"/>
    </ligand>
</feature>
<feature type="binding site" evidence="6">
    <location>
        <position position="434"/>
    </location>
    <ligand>
        <name>ATP</name>
        <dbReference type="ChEBI" id="CHEBI:30616"/>
    </ligand>
</feature>
<comment type="function">
    <text evidence="6">Relaxes both positive and negative superturns and exhibits a strong decatenase activity.</text>
</comment>
<feature type="binding site" evidence="6">
    <location>
        <begin position="114"/>
        <end position="121"/>
    </location>
    <ligand>
        <name>ATP</name>
        <dbReference type="ChEBI" id="CHEBI:30616"/>
    </ligand>
</feature>
<dbReference type="eggNOG" id="arCOG01165">
    <property type="taxonomic scope" value="Archaea"/>
</dbReference>
<evidence type="ECO:0000256" key="5">
    <source>
        <dbReference type="ARBA" id="ARBA00023235"/>
    </source>
</evidence>
<reference evidence="8 9" key="1">
    <citation type="journal article" date="2012" name="J. Bacteriol.">
        <title>Complete genome sequence of a thermophilic methanogen, Methanocella conradii HZ254, isolated from Chinese rice field soil.</title>
        <authorList>
            <person name="Lu Z."/>
            <person name="Lu Y."/>
        </authorList>
    </citation>
    <scope>NUCLEOTIDE SEQUENCE [LARGE SCALE GENOMIC DNA]</scope>
    <source>
        <strain evidence="9">DSM 24694 / JCM 17849 / CGMCC 1.5162 / HZ254</strain>
    </source>
</reference>
<organism evidence="8 9">
    <name type="scientific">Methanocella conradii (strain DSM 24694 / JCM 17849 / CGMCC 1.5162 / HZ254)</name>
    <dbReference type="NCBI Taxonomy" id="1041930"/>
    <lineage>
        <taxon>Archaea</taxon>
        <taxon>Methanobacteriati</taxon>
        <taxon>Methanobacteriota</taxon>
        <taxon>Stenosarchaea group</taxon>
        <taxon>Methanomicrobia</taxon>
        <taxon>Methanocellales</taxon>
        <taxon>Methanocellaceae</taxon>
        <taxon>Methanocella</taxon>
    </lineage>
</organism>
<dbReference type="PANTHER" id="PTHR48444:SF1">
    <property type="entry name" value="DNA TOPOISOMERASE 6 SUBUNIT B"/>
    <property type="match status" value="1"/>
</dbReference>
<dbReference type="PANTHER" id="PTHR48444">
    <property type="entry name" value="DNA TOPOISOMERASE 6 SUBUNIT B"/>
    <property type="match status" value="1"/>
</dbReference>